<dbReference type="EMBL" id="JBGBPQ010000030">
    <property type="protein sequence ID" value="KAL1495992.1"/>
    <property type="molecule type" value="Genomic_DNA"/>
</dbReference>
<feature type="compositionally biased region" description="Low complexity" evidence="1">
    <location>
        <begin position="55"/>
        <end position="66"/>
    </location>
</feature>
<dbReference type="Proteomes" id="UP001515480">
    <property type="component" value="Unassembled WGS sequence"/>
</dbReference>
<comment type="caution">
    <text evidence="2">The sequence shown here is derived from an EMBL/GenBank/DDBJ whole genome shotgun (WGS) entry which is preliminary data.</text>
</comment>
<evidence type="ECO:0000313" key="3">
    <source>
        <dbReference type="Proteomes" id="UP001515480"/>
    </source>
</evidence>
<evidence type="ECO:0000313" key="2">
    <source>
        <dbReference type="EMBL" id="KAL1495992.1"/>
    </source>
</evidence>
<proteinExistence type="predicted"/>
<dbReference type="AlphaFoldDB" id="A0AB34ICL3"/>
<reference evidence="2 3" key="1">
    <citation type="journal article" date="2024" name="Science">
        <title>Giant polyketide synthase enzymes in the biosynthesis of giant marine polyether toxins.</title>
        <authorList>
            <person name="Fallon T.R."/>
            <person name="Shende V.V."/>
            <person name="Wierzbicki I.H."/>
            <person name="Pendleton A.L."/>
            <person name="Watervoot N.F."/>
            <person name="Auber R.P."/>
            <person name="Gonzalez D.J."/>
            <person name="Wisecaver J.H."/>
            <person name="Moore B.S."/>
        </authorList>
    </citation>
    <scope>NUCLEOTIDE SEQUENCE [LARGE SCALE GENOMIC DNA]</scope>
    <source>
        <strain evidence="2 3">12B1</strain>
    </source>
</reference>
<evidence type="ECO:0000256" key="1">
    <source>
        <dbReference type="SAM" id="MobiDB-lite"/>
    </source>
</evidence>
<accession>A0AB34ICL3</accession>
<feature type="region of interest" description="Disordered" evidence="1">
    <location>
        <begin position="31"/>
        <end position="69"/>
    </location>
</feature>
<keyword evidence="3" id="KW-1185">Reference proteome</keyword>
<protein>
    <submittedName>
        <fullName evidence="2">Uncharacterized protein</fullName>
    </submittedName>
</protein>
<sequence length="189" mass="19564">MVGGGVERNKADQAAFQAVLTGMREQLEQEKARVKELEAEAASKSTSAPTRPPTASKGARSSASGRETLPVDLSLRRRWTRRSTSASSASDRLVRIGVAYVVAPSEGTVEAAVNAGMRGRLGLPGVLKGVGIADSVGPSPACSSLPCAHGGRASLIDIVSAACDVWRFDAHGGGPSPCELSRLDLPNPF</sequence>
<gene>
    <name evidence="2" type="ORF">AB1Y20_014629</name>
</gene>
<organism evidence="2 3">
    <name type="scientific">Prymnesium parvum</name>
    <name type="common">Toxic golden alga</name>
    <dbReference type="NCBI Taxonomy" id="97485"/>
    <lineage>
        <taxon>Eukaryota</taxon>
        <taxon>Haptista</taxon>
        <taxon>Haptophyta</taxon>
        <taxon>Prymnesiophyceae</taxon>
        <taxon>Prymnesiales</taxon>
        <taxon>Prymnesiaceae</taxon>
        <taxon>Prymnesium</taxon>
    </lineage>
</organism>
<name>A0AB34ICL3_PRYPA</name>